<dbReference type="InterPro" id="IPR034732">
    <property type="entry name" value="EPHD"/>
</dbReference>
<dbReference type="Proteomes" id="UP000694559">
    <property type="component" value="Unplaced"/>
</dbReference>
<keyword evidence="6" id="KW-0175">Coiled coil</keyword>
<dbReference type="InterPro" id="IPR001965">
    <property type="entry name" value="Znf_PHD"/>
</dbReference>
<dbReference type="OMA" id="ECEDHDS"/>
<dbReference type="Pfam" id="PF13771">
    <property type="entry name" value="zf-HC5HC2H"/>
    <property type="match status" value="1"/>
</dbReference>
<reference evidence="8" key="2">
    <citation type="submission" date="2025-09" db="UniProtKB">
        <authorList>
            <consortium name="Ensembl"/>
        </authorList>
    </citation>
    <scope>IDENTIFICATION</scope>
</reference>
<evidence type="ECO:0000256" key="3">
    <source>
        <dbReference type="ARBA" id="ARBA00022771"/>
    </source>
</evidence>
<evidence type="ECO:0000256" key="6">
    <source>
        <dbReference type="SAM" id="Coils"/>
    </source>
</evidence>
<proteinExistence type="predicted"/>
<evidence type="ECO:0000313" key="9">
    <source>
        <dbReference type="Proteomes" id="UP000694559"/>
    </source>
</evidence>
<dbReference type="GeneTree" id="ENSGT00950000182865"/>
<evidence type="ECO:0000256" key="5">
    <source>
        <dbReference type="ARBA" id="ARBA00023242"/>
    </source>
</evidence>
<dbReference type="PANTHER" id="PTHR12420:SF4">
    <property type="entry name" value="PHD FINGER PROTEIN 11"/>
    <property type="match status" value="1"/>
</dbReference>
<dbReference type="InterPro" id="IPR051188">
    <property type="entry name" value="PHD-type_Zinc_Finger"/>
</dbReference>
<evidence type="ECO:0000313" key="8">
    <source>
        <dbReference type="Ensembl" id="ENSNNAP00000010891.1"/>
    </source>
</evidence>
<dbReference type="PROSITE" id="PS51805">
    <property type="entry name" value="EPHD"/>
    <property type="match status" value="1"/>
</dbReference>
<sequence length="284" mass="33001">MAKMTRRKCALCAKDEPYAIMYVAEEQNLAVHQDCLLFSSGFVESEEHNTEDLEKRFDVASVMREIKRGKKLVCNFCHKRGATVGCEVKHCRRSYHYFCALHDDASVETDETEGLYRLFCQNHVQKSSSWDENSEKTMPLLVMESSSATTKMTDETVEEENMEVFSEIRDQRKERIDFLKKCKQAGLLNEIFEEMLNSLRLAQEKLMEDNISEEEYEKTVISLFDCELFENILRAAHSGTEEKIQELMNTRERLDAQIELFRNLKETVFPASEDTDNTSSGIFE</sequence>
<evidence type="ECO:0000259" key="7">
    <source>
        <dbReference type="PROSITE" id="PS51805"/>
    </source>
</evidence>
<dbReference type="AlphaFoldDB" id="A0A8C6X9E0"/>
<keyword evidence="5" id="KW-0539">Nucleus</keyword>
<dbReference type="Ensembl" id="ENSNNAT00000011394.1">
    <property type="protein sequence ID" value="ENSNNAP00000010891.1"/>
    <property type="gene ID" value="ENSNNAG00000007272.1"/>
</dbReference>
<accession>A0A8C6X9E0</accession>
<feature type="coiled-coil region" evidence="6">
    <location>
        <begin position="237"/>
        <end position="264"/>
    </location>
</feature>
<gene>
    <name evidence="8" type="primary">PHF11</name>
</gene>
<name>A0A8C6X9E0_NAJNA</name>
<dbReference type="SMART" id="SM00249">
    <property type="entry name" value="PHD"/>
    <property type="match status" value="1"/>
</dbReference>
<comment type="subcellular location">
    <subcellularLocation>
        <location evidence="1">Nucleus</location>
    </subcellularLocation>
</comment>
<reference evidence="8" key="1">
    <citation type="submission" date="2025-08" db="UniProtKB">
        <authorList>
            <consortium name="Ensembl"/>
        </authorList>
    </citation>
    <scope>IDENTIFICATION</scope>
</reference>
<protein>
    <submittedName>
        <fullName evidence="8">PHD finger protein 11</fullName>
    </submittedName>
</protein>
<feature type="domain" description="PHD-type" evidence="7">
    <location>
        <begin position="6"/>
        <end position="124"/>
    </location>
</feature>
<keyword evidence="3" id="KW-0863">Zinc-finger</keyword>
<dbReference type="InterPro" id="IPR013083">
    <property type="entry name" value="Znf_RING/FYVE/PHD"/>
</dbReference>
<dbReference type="GO" id="GO:0005654">
    <property type="term" value="C:nucleoplasm"/>
    <property type="evidence" value="ECO:0007669"/>
    <property type="project" value="Ensembl"/>
</dbReference>
<dbReference type="OrthoDB" id="512616at2759"/>
<dbReference type="PANTHER" id="PTHR12420">
    <property type="entry name" value="PHD FINGER PROTEIN"/>
    <property type="match status" value="1"/>
</dbReference>
<dbReference type="Gene3D" id="3.30.40.10">
    <property type="entry name" value="Zinc/RING finger domain, C3HC4 (zinc finger)"/>
    <property type="match status" value="1"/>
</dbReference>
<organism evidence="8 9">
    <name type="scientific">Naja naja</name>
    <name type="common">Indian cobra</name>
    <dbReference type="NCBI Taxonomy" id="35670"/>
    <lineage>
        <taxon>Eukaryota</taxon>
        <taxon>Metazoa</taxon>
        <taxon>Chordata</taxon>
        <taxon>Craniata</taxon>
        <taxon>Vertebrata</taxon>
        <taxon>Euteleostomi</taxon>
        <taxon>Lepidosauria</taxon>
        <taxon>Squamata</taxon>
        <taxon>Bifurcata</taxon>
        <taxon>Unidentata</taxon>
        <taxon>Episquamata</taxon>
        <taxon>Toxicofera</taxon>
        <taxon>Serpentes</taxon>
        <taxon>Colubroidea</taxon>
        <taxon>Elapidae</taxon>
        <taxon>Elapinae</taxon>
        <taxon>Naja</taxon>
    </lineage>
</organism>
<keyword evidence="9" id="KW-1185">Reference proteome</keyword>
<dbReference type="GO" id="GO:0008270">
    <property type="term" value="F:zinc ion binding"/>
    <property type="evidence" value="ECO:0007669"/>
    <property type="project" value="UniProtKB-KW"/>
</dbReference>
<evidence type="ECO:0000256" key="4">
    <source>
        <dbReference type="ARBA" id="ARBA00022833"/>
    </source>
</evidence>
<dbReference type="GO" id="GO:0031965">
    <property type="term" value="C:nuclear membrane"/>
    <property type="evidence" value="ECO:0007669"/>
    <property type="project" value="Ensembl"/>
</dbReference>
<evidence type="ECO:0000256" key="1">
    <source>
        <dbReference type="ARBA" id="ARBA00004123"/>
    </source>
</evidence>
<keyword evidence="4" id="KW-0862">Zinc</keyword>
<evidence type="ECO:0000256" key="2">
    <source>
        <dbReference type="ARBA" id="ARBA00022723"/>
    </source>
</evidence>
<keyword evidence="2" id="KW-0479">Metal-binding</keyword>